<feature type="domain" description="ELP1 N-terminal second beta-propeller" evidence="9">
    <location>
        <begin position="462"/>
        <end position="622"/>
    </location>
</feature>
<dbReference type="InterPro" id="IPR056167">
    <property type="entry name" value="A-sol_ELP1"/>
</dbReference>
<dbReference type="Gene3D" id="2.130.10.10">
    <property type="entry name" value="YVTN repeat-like/Quinoprotein amine dehydrogenase"/>
    <property type="match status" value="1"/>
</dbReference>
<reference evidence="13" key="2">
    <citation type="submission" date="2025-08" db="UniProtKB">
        <authorList>
            <consortium name="Ensembl"/>
        </authorList>
    </citation>
    <scope>IDENTIFICATION</scope>
</reference>
<evidence type="ECO:0000259" key="11">
    <source>
        <dbReference type="Pfam" id="PF23925"/>
    </source>
</evidence>
<evidence type="ECO:0000256" key="7">
    <source>
        <dbReference type="SAM" id="MobiDB-lite"/>
    </source>
</evidence>
<evidence type="ECO:0000256" key="1">
    <source>
        <dbReference type="ARBA" id="ARBA00005043"/>
    </source>
</evidence>
<feature type="region of interest" description="Disordered" evidence="7">
    <location>
        <begin position="1092"/>
        <end position="1127"/>
    </location>
</feature>
<sequence>MRNLKLLKSLRSSELRGPGSPQFLSVRADTGSLLVVSQYAVTEYDPRTGQAVSEASLTAEGFLPEDGGGVVVGLQDLAELESACLATAGGDVVLFNLNTCQLECVGSVDSGLTSMSWSPDEELVILTTGQETIIMMTKEFEPITEVGIHQDDFGEGKFITVGWGKKETQFHGSEGKQAAVQPAAGWDDRRPRVTWRGDGQLFAVSAVCPQTGARKVRVWNREGVLQATSEPVDGLEEPLSWKPSGSLIASTRRHPNKHSVVFLEKNGLLHGDFTLPLGKDQAKVKELLWNSDSTVLAVWLEDMTAGEDGWVNTYIQLWTVGNHHWYLKQSLDFGGDRQAAPVCVCWDPERPLRLHLARRDWTCITHDWGWTTERSPGQDAADNANVAVIDGDKILVTTFRQGVVPPPMCSFELQLKSPVNQVTFLCRPQGTNQLAAFTADGRISVYRQSGTCFLCCSCLRSEIEVDGVVVSVVHCSQTGTVALQLEDGQIRRVLWDCPDPSVEVWRDSTGCNINFPVPCVQTSLCSVGGEEYLLGLTDRSHLYAGDTELASSVSSFAVCNDFLLITTHSHTCQIRGNLLYSTYIFFMYYCFISWLWLQAALASDGGQNDETQRRVERGSRIVTAVPGDTRVILQMPRGNLETVNHRALLLAQLRKWLDSLKFREAFECMRKLRINLNLIYDHNPKVFLENIETFITQMNSIDHINLFLTELKEEDTTCSMYPRPEGSPIQLQPVSGQKKVDVVCDALRSTMETMDPNKFCLSILTAHVKKTEPELEVALQKVHELRAPGAVSAEEALKFLLFLVNVNDLYEHSLGTYDFDLVLMVAEKSQKDPKEYLPFLNMLKSLEPNYQRFTIDKHLKRYRKALLHLSKCGPEHFPEALRLVREQKLYSEALRLFAANDAQYKALSCAYAEHLVEQQQAEQAGLLLWRCGEFVGALQAFAGSSSWRNAICVAQQIPLPPDQLALLARDLAGNQKLTEQRRYSEAALLLDQYAKDCEEAILALITGAVWEEALRLIYMHDRQDITETNLKPALFDAVSSHTVFLEAQVATFARHRARLAVVREQKEKARLDMLDEDGPDCPDAELYSEASSVMTGSKYSHSNSRISSRSSKNRRKAERKKLSLKEGSPMEERALMYALGEIVTTVDKMREEVHNLLKALVLFQLDRQAEKLQQTFEEALQTTEAALPEVWPDGIQNNNAPLTGPNSTANSITASFQQQQQKPAASQQGPVFNHHLKAPVCNV</sequence>
<dbReference type="Pfam" id="PF04762">
    <property type="entry name" value="Beta-prop_ELP1_1st"/>
    <property type="match status" value="1"/>
</dbReference>
<dbReference type="Ensembl" id="ENSSMAT00000070261.1">
    <property type="protein sequence ID" value="ENSSMAP00000037231.1"/>
    <property type="gene ID" value="ENSSMAG00000006811.2"/>
</dbReference>
<evidence type="ECO:0000259" key="8">
    <source>
        <dbReference type="Pfam" id="PF04762"/>
    </source>
</evidence>
<dbReference type="Pfam" id="PF23925">
    <property type="entry name" value="A-sol_ELP1"/>
    <property type="match status" value="1"/>
</dbReference>
<dbReference type="GO" id="GO:0005829">
    <property type="term" value="C:cytosol"/>
    <property type="evidence" value="ECO:0007669"/>
    <property type="project" value="TreeGrafter"/>
</dbReference>
<evidence type="ECO:0000259" key="12">
    <source>
        <dbReference type="Pfam" id="PF23936"/>
    </source>
</evidence>
<dbReference type="InterPro" id="IPR056164">
    <property type="entry name" value="Beta-prop_ELP1_1st"/>
</dbReference>
<feature type="domain" description="ELP1 three-helical bundle" evidence="12">
    <location>
        <begin position="1024"/>
        <end position="1190"/>
    </location>
</feature>
<organism evidence="13 14">
    <name type="scientific">Scophthalmus maximus</name>
    <name type="common">Turbot</name>
    <name type="synonym">Psetta maxima</name>
    <dbReference type="NCBI Taxonomy" id="52904"/>
    <lineage>
        <taxon>Eukaryota</taxon>
        <taxon>Metazoa</taxon>
        <taxon>Chordata</taxon>
        <taxon>Craniata</taxon>
        <taxon>Vertebrata</taxon>
        <taxon>Euteleostomi</taxon>
        <taxon>Actinopterygii</taxon>
        <taxon>Neopterygii</taxon>
        <taxon>Teleostei</taxon>
        <taxon>Neoteleostei</taxon>
        <taxon>Acanthomorphata</taxon>
        <taxon>Carangaria</taxon>
        <taxon>Pleuronectiformes</taxon>
        <taxon>Pleuronectoidei</taxon>
        <taxon>Scophthalmidae</taxon>
        <taxon>Scophthalmus</taxon>
    </lineage>
</organism>
<feature type="region of interest" description="Disordered" evidence="7">
    <location>
        <begin position="1195"/>
        <end position="1231"/>
    </location>
</feature>
<name>A0A8D3BQC3_SCOMX</name>
<comment type="similarity">
    <text evidence="2 6">Belongs to the ELP1/IKA1 family.</text>
</comment>
<feature type="domain" description="ELP1 TPR" evidence="10">
    <location>
        <begin position="850"/>
        <end position="1015"/>
    </location>
</feature>
<evidence type="ECO:0000256" key="4">
    <source>
        <dbReference type="ARBA" id="ARBA00022694"/>
    </source>
</evidence>
<dbReference type="InterPro" id="IPR056165">
    <property type="entry name" value="Beta-prop_ELP1_2nd"/>
</dbReference>
<dbReference type="PANTHER" id="PTHR12747">
    <property type="entry name" value="ELONGATOR COMPLEX PROTEIN 1"/>
    <property type="match status" value="1"/>
</dbReference>
<protein>
    <recommendedName>
        <fullName evidence="5 6">Elongator complex protein 1</fullName>
    </recommendedName>
</protein>
<evidence type="ECO:0000256" key="6">
    <source>
        <dbReference type="PIRNR" id="PIRNR017233"/>
    </source>
</evidence>
<evidence type="ECO:0000313" key="13">
    <source>
        <dbReference type="Ensembl" id="ENSSMAP00000037231.1"/>
    </source>
</evidence>
<dbReference type="Pfam" id="PF23797">
    <property type="entry name" value="Beta-prop_ELP1_2nd"/>
    <property type="match status" value="2"/>
</dbReference>
<feature type="compositionally biased region" description="Polar residues" evidence="7">
    <location>
        <begin position="1195"/>
        <end position="1213"/>
    </location>
</feature>
<dbReference type="InterPro" id="IPR056169">
    <property type="entry name" value="HB_ELP1"/>
</dbReference>
<dbReference type="UniPathway" id="UPA00988"/>
<dbReference type="GO" id="GO:0005634">
    <property type="term" value="C:nucleus"/>
    <property type="evidence" value="ECO:0007669"/>
    <property type="project" value="UniProtKB-SubCell"/>
</dbReference>
<dbReference type="GO" id="GO:0033588">
    <property type="term" value="C:elongator holoenzyme complex"/>
    <property type="evidence" value="ECO:0007669"/>
    <property type="project" value="InterPro"/>
</dbReference>
<comment type="function">
    <text evidence="6">Component of the elongator complex which is required for multiple tRNA modifications, including mcm5U (5-methoxycarbonylmethyl uridine), mcm5s2U (5-methoxycarbonylmethyl-2-thiouridine), and ncm5U (5-carbamoylmethyl uridine). The elongator complex catalyzes formation of carboxymethyluridine in the wobble base at position 34 in tRNAs.</text>
</comment>
<dbReference type="SUPFAM" id="SSF82171">
    <property type="entry name" value="DPP6 N-terminal domain-like"/>
    <property type="match status" value="1"/>
</dbReference>
<reference evidence="13" key="1">
    <citation type="submission" date="2023-05" db="EMBL/GenBank/DDBJ databases">
        <title>High-quality long-read genome of Scophthalmus maximus.</title>
        <authorList>
            <person name="Lien S."/>
            <person name="Martinez P."/>
        </authorList>
    </citation>
    <scope>NUCLEOTIDE SEQUENCE [LARGE SCALE GENOMIC DNA]</scope>
</reference>
<dbReference type="GO" id="GO:0000049">
    <property type="term" value="F:tRNA binding"/>
    <property type="evidence" value="ECO:0007669"/>
    <property type="project" value="TreeGrafter"/>
</dbReference>
<dbReference type="Proteomes" id="UP000694558">
    <property type="component" value="Chromosome 13"/>
</dbReference>
<dbReference type="InterPro" id="IPR056166">
    <property type="entry name" value="TPR_ELP1"/>
</dbReference>
<dbReference type="Pfam" id="PF23878">
    <property type="entry name" value="TPR_ELP1"/>
    <property type="match status" value="1"/>
</dbReference>
<keyword evidence="3 6" id="KW-0963">Cytoplasm</keyword>
<proteinExistence type="inferred from homology"/>
<gene>
    <name evidence="13" type="primary">elp1</name>
</gene>
<accession>A0A8D3BQC3</accession>
<dbReference type="Pfam" id="PF23936">
    <property type="entry name" value="HB_ELP1"/>
    <property type="match status" value="1"/>
</dbReference>
<feature type="domain" description="ELP1 first N-terminal beta-propeller" evidence="8">
    <location>
        <begin position="1"/>
        <end position="349"/>
    </location>
</feature>
<keyword evidence="6" id="KW-0539">Nucleus</keyword>
<dbReference type="InterPro" id="IPR015943">
    <property type="entry name" value="WD40/YVTN_repeat-like_dom_sf"/>
</dbReference>
<dbReference type="PIRSF" id="PIRSF017233">
    <property type="entry name" value="IKAP"/>
    <property type="match status" value="1"/>
</dbReference>
<feature type="domain" description="ELP1 alpha-solenoid" evidence="11">
    <location>
        <begin position="646"/>
        <end position="843"/>
    </location>
</feature>
<feature type="compositionally biased region" description="Low complexity" evidence="7">
    <location>
        <begin position="1097"/>
        <end position="1110"/>
    </location>
</feature>
<feature type="domain" description="ELP1 N-terminal second beta-propeller" evidence="9">
    <location>
        <begin position="388"/>
        <end position="447"/>
    </location>
</feature>
<dbReference type="PANTHER" id="PTHR12747:SF0">
    <property type="entry name" value="ELONGATOR COMPLEX PROTEIN 1"/>
    <property type="match status" value="1"/>
</dbReference>
<evidence type="ECO:0000259" key="10">
    <source>
        <dbReference type="Pfam" id="PF23878"/>
    </source>
</evidence>
<comment type="subcellular location">
    <subcellularLocation>
        <location evidence="6">Cytoplasm</location>
    </subcellularLocation>
    <subcellularLocation>
        <location evidence="6">Nucleus</location>
    </subcellularLocation>
</comment>
<dbReference type="GO" id="GO:0002926">
    <property type="term" value="P:tRNA wobble base 5-methoxycarbonylmethyl-2-thiouridinylation"/>
    <property type="evidence" value="ECO:0007669"/>
    <property type="project" value="TreeGrafter"/>
</dbReference>
<keyword evidence="4" id="KW-0819">tRNA processing</keyword>
<evidence type="ECO:0000259" key="9">
    <source>
        <dbReference type="Pfam" id="PF23797"/>
    </source>
</evidence>
<evidence type="ECO:0000256" key="2">
    <source>
        <dbReference type="ARBA" id="ARBA00006086"/>
    </source>
</evidence>
<dbReference type="AlphaFoldDB" id="A0A8D3BQC3"/>
<evidence type="ECO:0000256" key="5">
    <source>
        <dbReference type="ARBA" id="ARBA00029535"/>
    </source>
</evidence>
<comment type="pathway">
    <text evidence="1">tRNA modification; 5-methoxycarbonylmethyl-2-thiouridine-tRNA biosynthesis.</text>
</comment>
<dbReference type="InterPro" id="IPR006849">
    <property type="entry name" value="Elp1"/>
</dbReference>
<feature type="compositionally biased region" description="Low complexity" evidence="7">
    <location>
        <begin position="1214"/>
        <end position="1228"/>
    </location>
</feature>
<evidence type="ECO:0000313" key="14">
    <source>
        <dbReference type="Proteomes" id="UP000694558"/>
    </source>
</evidence>
<evidence type="ECO:0000256" key="3">
    <source>
        <dbReference type="ARBA" id="ARBA00022490"/>
    </source>
</evidence>
<dbReference type="GeneTree" id="ENSGT00390000013344"/>